<evidence type="ECO:0000259" key="8">
    <source>
        <dbReference type="Pfam" id="PF02687"/>
    </source>
</evidence>
<evidence type="ECO:0000313" key="10">
    <source>
        <dbReference type="EMBL" id="KKQ90548.1"/>
    </source>
</evidence>
<accession>A0A0G0LF81</accession>
<dbReference type="Pfam" id="PF12704">
    <property type="entry name" value="MacB_PCD"/>
    <property type="match status" value="1"/>
</dbReference>
<feature type="transmembrane region" description="Helical" evidence="7">
    <location>
        <begin position="21"/>
        <end position="45"/>
    </location>
</feature>
<comment type="subcellular location">
    <subcellularLocation>
        <location evidence="1">Cell membrane</location>
        <topology evidence="1">Multi-pass membrane protein</topology>
    </subcellularLocation>
</comment>
<dbReference type="EMBL" id="LBVO01000003">
    <property type="protein sequence ID" value="KKQ90548.1"/>
    <property type="molecule type" value="Genomic_DNA"/>
</dbReference>
<organism evidence="10 11">
    <name type="scientific">Berkelbacteria bacterium GW2011_GWA2_38_9</name>
    <dbReference type="NCBI Taxonomy" id="1618334"/>
    <lineage>
        <taxon>Bacteria</taxon>
        <taxon>Candidatus Berkelbacteria</taxon>
    </lineage>
</organism>
<feature type="domain" description="MacB-like periplasmic core" evidence="9">
    <location>
        <begin position="21"/>
        <end position="238"/>
    </location>
</feature>
<feature type="domain" description="ABC3 transporter permease C-terminal" evidence="8">
    <location>
        <begin position="267"/>
        <end position="391"/>
    </location>
</feature>
<feature type="transmembrane region" description="Helical" evidence="7">
    <location>
        <begin position="259"/>
        <end position="288"/>
    </location>
</feature>
<evidence type="ECO:0000256" key="5">
    <source>
        <dbReference type="ARBA" id="ARBA00023136"/>
    </source>
</evidence>
<evidence type="ECO:0000256" key="4">
    <source>
        <dbReference type="ARBA" id="ARBA00022989"/>
    </source>
</evidence>
<dbReference type="Proteomes" id="UP000033934">
    <property type="component" value="Unassembled WGS sequence"/>
</dbReference>
<proteinExistence type="inferred from homology"/>
<evidence type="ECO:0000259" key="9">
    <source>
        <dbReference type="Pfam" id="PF12704"/>
    </source>
</evidence>
<dbReference type="PANTHER" id="PTHR30572:SF4">
    <property type="entry name" value="ABC TRANSPORTER PERMEASE YTRF"/>
    <property type="match status" value="1"/>
</dbReference>
<evidence type="ECO:0000256" key="2">
    <source>
        <dbReference type="ARBA" id="ARBA00022475"/>
    </source>
</evidence>
<dbReference type="InterPro" id="IPR003838">
    <property type="entry name" value="ABC3_permease_C"/>
</dbReference>
<reference evidence="10 11" key="1">
    <citation type="journal article" date="2015" name="Nature">
        <title>rRNA introns, odd ribosomes, and small enigmatic genomes across a large radiation of phyla.</title>
        <authorList>
            <person name="Brown C.T."/>
            <person name="Hug L.A."/>
            <person name="Thomas B.C."/>
            <person name="Sharon I."/>
            <person name="Castelle C.J."/>
            <person name="Singh A."/>
            <person name="Wilkins M.J."/>
            <person name="Williams K.H."/>
            <person name="Banfield J.F."/>
        </authorList>
    </citation>
    <scope>NUCLEOTIDE SEQUENCE [LARGE SCALE GENOMIC DNA]</scope>
</reference>
<evidence type="ECO:0000256" key="1">
    <source>
        <dbReference type="ARBA" id="ARBA00004651"/>
    </source>
</evidence>
<evidence type="ECO:0000256" key="6">
    <source>
        <dbReference type="ARBA" id="ARBA00038076"/>
    </source>
</evidence>
<keyword evidence="2" id="KW-1003">Cell membrane</keyword>
<name>A0A0G0LF81_9BACT</name>
<evidence type="ECO:0000313" key="11">
    <source>
        <dbReference type="Proteomes" id="UP000033934"/>
    </source>
</evidence>
<dbReference type="InterPro" id="IPR025857">
    <property type="entry name" value="MacB_PCD"/>
</dbReference>
<evidence type="ECO:0008006" key="12">
    <source>
        <dbReference type="Google" id="ProtNLM"/>
    </source>
</evidence>
<comment type="similarity">
    <text evidence="6">Belongs to the ABC-4 integral membrane protein family.</text>
</comment>
<dbReference type="InterPro" id="IPR050250">
    <property type="entry name" value="Macrolide_Exporter_MacB"/>
</dbReference>
<keyword evidence="4 7" id="KW-1133">Transmembrane helix</keyword>
<evidence type="ECO:0000256" key="3">
    <source>
        <dbReference type="ARBA" id="ARBA00022692"/>
    </source>
</evidence>
<keyword evidence="3 7" id="KW-0812">Transmembrane</keyword>
<feature type="transmembrane region" description="Helical" evidence="7">
    <location>
        <begin position="315"/>
        <end position="336"/>
    </location>
</feature>
<keyword evidence="5 7" id="KW-0472">Membrane</keyword>
<sequence>MRLIDILRISIKVLQKNFLRTLLTTGGIAVGIGAMIYLVTMGLGLEELTVGSISKSDALLTMDVNPGPNEIKPIDDSTIKTIKSFDGIVGVWPRRTLSAKANLGEKKTDITIIAVSPSFLQLEQTKLVSGRLYHDDDEQSMVVSSGFLKVFGLPTKSTPLVTFKVEFTGVNSVKETVVIDTVNNFSVVGVIEDESAVVGYLPLNYADTLNYDYDNYEKIKVKVDSVKELQKVKEAIVARGFSVVTVVDKVEEVESVFKWIRYILGALGIIAVAVASIGMFNTLTISFLERTKEISIMKTLGATDHDIWRFFMWEALILGLLGGIMGIVVAFFGQQLTMLIMNILAGLVEDGHVVKIFYTPMLVLVEFLVFAMAIAFVTGFYPALRARRLHPLDAIRNE</sequence>
<dbReference type="GO" id="GO:0005886">
    <property type="term" value="C:plasma membrane"/>
    <property type="evidence" value="ECO:0007669"/>
    <property type="project" value="UniProtKB-SubCell"/>
</dbReference>
<dbReference type="PANTHER" id="PTHR30572">
    <property type="entry name" value="MEMBRANE COMPONENT OF TRANSPORTER-RELATED"/>
    <property type="match status" value="1"/>
</dbReference>
<evidence type="ECO:0000256" key="7">
    <source>
        <dbReference type="SAM" id="Phobius"/>
    </source>
</evidence>
<dbReference type="Pfam" id="PF02687">
    <property type="entry name" value="FtsX"/>
    <property type="match status" value="1"/>
</dbReference>
<comment type="caution">
    <text evidence="10">The sequence shown here is derived from an EMBL/GenBank/DDBJ whole genome shotgun (WGS) entry which is preliminary data.</text>
</comment>
<gene>
    <name evidence="10" type="ORF">UT11_C0003G0002</name>
</gene>
<dbReference type="AlphaFoldDB" id="A0A0G0LF81"/>
<dbReference type="GO" id="GO:0022857">
    <property type="term" value="F:transmembrane transporter activity"/>
    <property type="evidence" value="ECO:0007669"/>
    <property type="project" value="TreeGrafter"/>
</dbReference>
<protein>
    <recommendedName>
        <fullName evidence="12">ABC transporter permease</fullName>
    </recommendedName>
</protein>
<feature type="transmembrane region" description="Helical" evidence="7">
    <location>
        <begin position="356"/>
        <end position="381"/>
    </location>
</feature>